<dbReference type="CDD" id="cd08260">
    <property type="entry name" value="Zn_ADH6"/>
    <property type="match status" value="1"/>
</dbReference>
<comment type="cofactor">
    <cofactor evidence="1 5">
        <name>Zn(2+)</name>
        <dbReference type="ChEBI" id="CHEBI:29105"/>
    </cofactor>
</comment>
<evidence type="ECO:0000256" key="5">
    <source>
        <dbReference type="RuleBase" id="RU361277"/>
    </source>
</evidence>
<reference evidence="7" key="1">
    <citation type="submission" date="2020-10" db="EMBL/GenBank/DDBJ databases">
        <title>Sequencing the genomes of 1000 actinobacteria strains.</title>
        <authorList>
            <person name="Klenk H.-P."/>
        </authorList>
    </citation>
    <scope>NUCLEOTIDE SEQUENCE</scope>
    <source>
        <strain evidence="7">DSM 45354</strain>
    </source>
</reference>
<evidence type="ECO:0000259" key="6">
    <source>
        <dbReference type="SMART" id="SM00829"/>
    </source>
</evidence>
<dbReference type="InterPro" id="IPR013154">
    <property type="entry name" value="ADH-like_N"/>
</dbReference>
<keyword evidence="4 7" id="KW-0560">Oxidoreductase</keyword>
<keyword evidence="2 5" id="KW-0479">Metal-binding</keyword>
<evidence type="ECO:0000256" key="3">
    <source>
        <dbReference type="ARBA" id="ARBA00022833"/>
    </source>
</evidence>
<keyword evidence="8" id="KW-1185">Reference proteome</keyword>
<name>A0A927RJY0_9ACTN</name>
<dbReference type="RefSeq" id="WP_192751579.1">
    <property type="nucleotide sequence ID" value="NZ_BAABJL010000207.1"/>
</dbReference>
<dbReference type="GO" id="GO:0008270">
    <property type="term" value="F:zinc ion binding"/>
    <property type="evidence" value="ECO:0007669"/>
    <property type="project" value="InterPro"/>
</dbReference>
<proteinExistence type="inferred from homology"/>
<protein>
    <submittedName>
        <fullName evidence="7">Alcohol dehydrogenase</fullName>
        <ecNumber evidence="7">1.1.1.1</ecNumber>
    </submittedName>
</protein>
<gene>
    <name evidence="7" type="ORF">HEB94_004514</name>
</gene>
<comment type="caution">
    <text evidence="7">The sequence shown here is derived from an EMBL/GenBank/DDBJ whole genome shotgun (WGS) entry which is preliminary data.</text>
</comment>
<evidence type="ECO:0000256" key="1">
    <source>
        <dbReference type="ARBA" id="ARBA00001947"/>
    </source>
</evidence>
<dbReference type="Proteomes" id="UP000638648">
    <property type="component" value="Unassembled WGS sequence"/>
</dbReference>
<feature type="domain" description="Enoyl reductase (ER)" evidence="6">
    <location>
        <begin position="10"/>
        <end position="352"/>
    </location>
</feature>
<dbReference type="Gene3D" id="3.90.180.10">
    <property type="entry name" value="Medium-chain alcohol dehydrogenases, catalytic domain"/>
    <property type="match status" value="1"/>
</dbReference>
<dbReference type="GO" id="GO:0004022">
    <property type="term" value="F:alcohol dehydrogenase (NAD+) activity"/>
    <property type="evidence" value="ECO:0007669"/>
    <property type="project" value="UniProtKB-EC"/>
</dbReference>
<dbReference type="Pfam" id="PF08240">
    <property type="entry name" value="ADH_N"/>
    <property type="match status" value="1"/>
</dbReference>
<dbReference type="InterPro" id="IPR002328">
    <property type="entry name" value="ADH_Zn_CS"/>
</dbReference>
<dbReference type="InterPro" id="IPR011032">
    <property type="entry name" value="GroES-like_sf"/>
</dbReference>
<dbReference type="EC" id="1.1.1.1" evidence="7"/>
<evidence type="ECO:0000256" key="4">
    <source>
        <dbReference type="ARBA" id="ARBA00023002"/>
    </source>
</evidence>
<dbReference type="InterPro" id="IPR050129">
    <property type="entry name" value="Zn_alcohol_dh"/>
</dbReference>
<evidence type="ECO:0000313" key="8">
    <source>
        <dbReference type="Proteomes" id="UP000638648"/>
    </source>
</evidence>
<dbReference type="PANTHER" id="PTHR43401">
    <property type="entry name" value="L-THREONINE 3-DEHYDROGENASE"/>
    <property type="match status" value="1"/>
</dbReference>
<dbReference type="EMBL" id="JADBEM010000001">
    <property type="protein sequence ID" value="MBE1607666.1"/>
    <property type="molecule type" value="Genomic_DNA"/>
</dbReference>
<sequence>MRAIVYDNFGERPRIRAVPEPKIAPHAALIEVTATGVCRSDWHAWQGHDPDVSLPNVGGHEFAGVVVEVGAQVRGWRPGQRVTASFIGSCGQCPQCAAGARQVCENQRQPGFTYWGSFADLVVVDQADVNLVLLPDSLDFATAATLGCRFATAFRAVLRQGRVAAGDWVAVHGCGGAGLSAVMIAVAAGARVIAVDVSPAALELARELGAEEVVDASIAQTTAKEDPGAIGTVVSDLAGGGVRLSLDCLGSPQTCAASVLSLARRGRHVQVGLLPAGPTPIPMDRVVAFELQILGSHGLAAHDYPAMLGLIEAGRLRPQELIRRRIGLDGIPDALAEMSSATPATPGVTVALPR</sequence>
<dbReference type="SUPFAM" id="SSF51735">
    <property type="entry name" value="NAD(P)-binding Rossmann-fold domains"/>
    <property type="match status" value="1"/>
</dbReference>
<dbReference type="SUPFAM" id="SSF50129">
    <property type="entry name" value="GroES-like"/>
    <property type="match status" value="1"/>
</dbReference>
<dbReference type="PROSITE" id="PS00059">
    <property type="entry name" value="ADH_ZINC"/>
    <property type="match status" value="1"/>
</dbReference>
<dbReference type="PANTHER" id="PTHR43401:SF5">
    <property type="entry name" value="ALCOHOL DEHYDROGENASE-RELATED"/>
    <property type="match status" value="1"/>
</dbReference>
<accession>A0A927RJY0</accession>
<evidence type="ECO:0000256" key="2">
    <source>
        <dbReference type="ARBA" id="ARBA00022723"/>
    </source>
</evidence>
<evidence type="ECO:0000313" key="7">
    <source>
        <dbReference type="EMBL" id="MBE1607666.1"/>
    </source>
</evidence>
<dbReference type="InterPro" id="IPR013149">
    <property type="entry name" value="ADH-like_C"/>
</dbReference>
<comment type="similarity">
    <text evidence="5">Belongs to the zinc-containing alcohol dehydrogenase family.</text>
</comment>
<dbReference type="InterPro" id="IPR036291">
    <property type="entry name" value="NAD(P)-bd_dom_sf"/>
</dbReference>
<organism evidence="7 8">
    <name type="scientific">Actinopolymorpha pittospori</name>
    <dbReference type="NCBI Taxonomy" id="648752"/>
    <lineage>
        <taxon>Bacteria</taxon>
        <taxon>Bacillati</taxon>
        <taxon>Actinomycetota</taxon>
        <taxon>Actinomycetes</taxon>
        <taxon>Propionibacteriales</taxon>
        <taxon>Actinopolymorphaceae</taxon>
        <taxon>Actinopolymorpha</taxon>
    </lineage>
</organism>
<keyword evidence="3 5" id="KW-0862">Zinc</keyword>
<dbReference type="AlphaFoldDB" id="A0A927RJY0"/>
<dbReference type="InterPro" id="IPR020843">
    <property type="entry name" value="ER"/>
</dbReference>
<dbReference type="Pfam" id="PF00107">
    <property type="entry name" value="ADH_zinc_N"/>
    <property type="match status" value="1"/>
</dbReference>
<dbReference type="SMART" id="SM00829">
    <property type="entry name" value="PKS_ER"/>
    <property type="match status" value="1"/>
</dbReference>